<name>A0A3E0UG75_9GAMM</name>
<dbReference type="OrthoDB" id="9768185at2"/>
<dbReference type="InterPro" id="IPR058649">
    <property type="entry name" value="CzcB_C"/>
</dbReference>
<dbReference type="EMBL" id="QUOV01000001">
    <property type="protein sequence ID" value="REL35644.1"/>
    <property type="molecule type" value="Genomic_DNA"/>
</dbReference>
<comment type="caution">
    <text evidence="7">The sequence shown here is derived from an EMBL/GenBank/DDBJ whole genome shotgun (WGS) entry which is preliminary data.</text>
</comment>
<feature type="domain" description="CzcB-like C-terminal circularly permuted SH3-like" evidence="6">
    <location>
        <begin position="341"/>
        <end position="400"/>
    </location>
</feature>
<evidence type="ECO:0000259" key="6">
    <source>
        <dbReference type="Pfam" id="PF25975"/>
    </source>
</evidence>
<dbReference type="Pfam" id="PF25975">
    <property type="entry name" value="CzcB_C"/>
    <property type="match status" value="1"/>
</dbReference>
<dbReference type="Proteomes" id="UP000256999">
    <property type="component" value="Unassembled WGS sequence"/>
</dbReference>
<evidence type="ECO:0000256" key="3">
    <source>
        <dbReference type="SAM" id="SignalP"/>
    </source>
</evidence>
<dbReference type="Pfam" id="PF25917">
    <property type="entry name" value="BSH_RND"/>
    <property type="match status" value="1"/>
</dbReference>
<dbReference type="Gene3D" id="2.40.50.100">
    <property type="match status" value="1"/>
</dbReference>
<dbReference type="InterPro" id="IPR051909">
    <property type="entry name" value="MFP_Cation_Efflux"/>
</dbReference>
<evidence type="ECO:0000313" key="8">
    <source>
        <dbReference type="Proteomes" id="UP000256999"/>
    </source>
</evidence>
<feature type="domain" description="CzcB N-terminal" evidence="5">
    <location>
        <begin position="46"/>
        <end position="137"/>
    </location>
</feature>
<feature type="chain" id="PRO_5017827270" evidence="3">
    <location>
        <begin position="29"/>
        <end position="412"/>
    </location>
</feature>
<dbReference type="RefSeq" id="WP_116000316.1">
    <property type="nucleotide sequence ID" value="NZ_QUOV01000001.1"/>
</dbReference>
<dbReference type="Gene3D" id="2.40.30.170">
    <property type="match status" value="1"/>
</dbReference>
<organism evidence="7 8">
    <name type="scientific">Thalassotalea euphylliae</name>
    <dbReference type="NCBI Taxonomy" id="1655234"/>
    <lineage>
        <taxon>Bacteria</taxon>
        <taxon>Pseudomonadati</taxon>
        <taxon>Pseudomonadota</taxon>
        <taxon>Gammaproteobacteria</taxon>
        <taxon>Alteromonadales</taxon>
        <taxon>Colwelliaceae</taxon>
        <taxon>Thalassotalea</taxon>
    </lineage>
</organism>
<evidence type="ECO:0000313" key="7">
    <source>
        <dbReference type="EMBL" id="REL35644.1"/>
    </source>
</evidence>
<evidence type="ECO:0000256" key="2">
    <source>
        <dbReference type="ARBA" id="ARBA00022448"/>
    </source>
</evidence>
<keyword evidence="2" id="KW-0813">Transport</keyword>
<feature type="signal peptide" evidence="3">
    <location>
        <begin position="1"/>
        <end position="28"/>
    </location>
</feature>
<dbReference type="InterPro" id="IPR011053">
    <property type="entry name" value="Single_hybrid_motif"/>
</dbReference>
<accession>A0A3E0UG75</accession>
<dbReference type="SUPFAM" id="SSF51230">
    <property type="entry name" value="Single hybrid motif"/>
    <property type="match status" value="1"/>
</dbReference>
<protein>
    <submittedName>
        <fullName evidence="7">HlyD family efflux transporter periplasmic adaptor subunit</fullName>
    </submittedName>
</protein>
<proteinExistence type="inferred from homology"/>
<evidence type="ECO:0000256" key="1">
    <source>
        <dbReference type="ARBA" id="ARBA00009477"/>
    </source>
</evidence>
<dbReference type="InterPro" id="IPR058646">
    <property type="entry name" value="CzcB_N"/>
</dbReference>
<dbReference type="GO" id="GO:0060003">
    <property type="term" value="P:copper ion export"/>
    <property type="evidence" value="ECO:0007669"/>
    <property type="project" value="TreeGrafter"/>
</dbReference>
<comment type="similarity">
    <text evidence="1">Belongs to the membrane fusion protein (MFP) (TC 8.A.1) family.</text>
</comment>
<keyword evidence="3" id="KW-0732">Signal</keyword>
<gene>
    <name evidence="7" type="ORF">DXX92_09925</name>
</gene>
<dbReference type="Pfam" id="PF25971">
    <property type="entry name" value="CzcB_N"/>
    <property type="match status" value="1"/>
</dbReference>
<dbReference type="AlphaFoldDB" id="A0A3E0UG75"/>
<dbReference type="GO" id="GO:0046914">
    <property type="term" value="F:transition metal ion binding"/>
    <property type="evidence" value="ECO:0007669"/>
    <property type="project" value="TreeGrafter"/>
</dbReference>
<dbReference type="GO" id="GO:0030288">
    <property type="term" value="C:outer membrane-bounded periplasmic space"/>
    <property type="evidence" value="ECO:0007669"/>
    <property type="project" value="TreeGrafter"/>
</dbReference>
<dbReference type="GO" id="GO:0015679">
    <property type="term" value="P:plasma membrane copper ion transport"/>
    <property type="evidence" value="ECO:0007669"/>
    <property type="project" value="TreeGrafter"/>
</dbReference>
<dbReference type="InterPro" id="IPR058625">
    <property type="entry name" value="MdtA-like_BSH"/>
</dbReference>
<dbReference type="PANTHER" id="PTHR30097">
    <property type="entry name" value="CATION EFFLUX SYSTEM PROTEIN CUSB"/>
    <property type="match status" value="1"/>
</dbReference>
<evidence type="ECO:0000259" key="5">
    <source>
        <dbReference type="Pfam" id="PF25971"/>
    </source>
</evidence>
<dbReference type="PANTHER" id="PTHR30097:SF4">
    <property type="entry name" value="SLR6042 PROTEIN"/>
    <property type="match status" value="1"/>
</dbReference>
<feature type="domain" description="Multidrug resistance protein MdtA-like barrel-sandwich hybrid" evidence="4">
    <location>
        <begin position="187"/>
        <end position="245"/>
    </location>
</feature>
<sequence length="412" mass="45223">MKLKSIAAVIALSQLGFGFSIYSQSANAESQPVEIQAEVEKGPNNGRMLRDGDFAIELAIFETGVPPEFRVYATKSGQPINAQEFEVNVKLTRLGDGVDDINFFVENDYQRGNMEIYEPHSFLVTLTAYYQGKSYQWSYDNFEGRIQIPNALAQSMGIETEVVASQEMEERLKVYGALSLPANATRNVAARFAGEVKSLNATMGDKVKKGQVLMTIEANESLQTYQITSPISGVITQQNVGVGEQSGDRVLLSITDTSKLLADVNVYPMDQAKITLGAKVDIHIASSETPIKTVLTESLYQLTAQQAKVYRAVIDNSQGLFSLGQFVTGQVLVNTYTVEKAVKAEGLQSFRDFTVVYGKFGDQYEVRMLELGRKAGPWVEVLGGIPLGTEYVTTNSYIIKADIEKSGASHDH</sequence>
<evidence type="ECO:0000259" key="4">
    <source>
        <dbReference type="Pfam" id="PF25917"/>
    </source>
</evidence>
<reference evidence="7 8" key="1">
    <citation type="submission" date="2018-08" db="EMBL/GenBank/DDBJ databases">
        <title>Thalassotalea euphylliae genome.</title>
        <authorList>
            <person name="Summers S."/>
            <person name="Rice S.A."/>
            <person name="Freckelton M.L."/>
            <person name="Nedved B.T."/>
            <person name="Hadfield M.G."/>
        </authorList>
    </citation>
    <scope>NUCLEOTIDE SEQUENCE [LARGE SCALE GENOMIC DNA]</scope>
    <source>
        <strain evidence="7 8">H2</strain>
    </source>
</reference>